<evidence type="ECO:0000313" key="1">
    <source>
        <dbReference type="EMBL" id="KAF2463111.1"/>
    </source>
</evidence>
<name>A0ACB6Q896_9PLEO</name>
<accession>A0ACB6Q896</accession>
<keyword evidence="1" id="KW-0378">Hydrolase</keyword>
<organism evidence="1 2">
    <name type="scientific">Lindgomyces ingoldianus</name>
    <dbReference type="NCBI Taxonomy" id="673940"/>
    <lineage>
        <taxon>Eukaryota</taxon>
        <taxon>Fungi</taxon>
        <taxon>Dikarya</taxon>
        <taxon>Ascomycota</taxon>
        <taxon>Pezizomycotina</taxon>
        <taxon>Dothideomycetes</taxon>
        <taxon>Pleosporomycetidae</taxon>
        <taxon>Pleosporales</taxon>
        <taxon>Lindgomycetaceae</taxon>
        <taxon>Lindgomyces</taxon>
    </lineage>
</organism>
<sequence>MPRDRDRGRDPDTDRERERDPNRERRHRARDHEHTRRHSKSAGIDPDSLDQPPNPERERERRRRRPHRATDSQGELLPRAAPPARHSRHQYQSESERESPSPRKKRHSTPGESTSRSRDSAAPLSLDALAKLDKHNQKKAGWRGHDYDEEYLKEVRRKEERLEKERVKGERQEKKRERERLRVVEMEVEVDKRREKEREENKRRAYESDVFAEEEARRRKEKRREEREREKERKRSQTDDEKEERRRRYEEKYTPSERMERKEKRREEKRHRTEQKKRRLVSGPLLEEGGNEEDYEYQYMMEKRGGASSAPTEYTDEELARRKKIKRILIGVLAVLLALAIIIPVAVIVSKKHSSNSVQGQSSSNSQKPANGNLNGISESDIPASAKGGILDPFAWYDTTDFNVTYTAATVGGLPIMGLNSSWNDDIQANEKVPNLKDTFEYGKMPIRGINVGGWLNLEPFITPSFFESFSTKDGVIDEWTYCTKLGSTKCKQSLEQHYSSFVTAKTFIDIRNAGFDHVRIPFGYWAVKTYDGDPYVSQISWRYLLRGIEYARQNGLRVNLDLHGAPGSQNGWNHSGRQGIIRWLNGTDGDVNAQRTLDIHHQLSVFFAQPRYKNIITLYGIVNEPRMVDLDTTTVLAWTEKAIAQIRADNITAILVFGDGFLGLDKWQGKLQKDDKLLLDVHQYVIFNTDQLSLKHTDKLNFACKGWTAQSKRSMDKTTGFGPTMCGEWSQADTDCTQYINNVGMGTRWEGTLNTGNVSTSILSPQCPTKNNPTCSCSSANTDAGSYSDAYKKWLYQFAVAQMISFEAGWGWFYWTWDTEKAVQWSWKKGMAAGILPKKVWERDFSCDDTLEDFGKLGLPEYY</sequence>
<dbReference type="Proteomes" id="UP000799755">
    <property type="component" value="Unassembled WGS sequence"/>
</dbReference>
<gene>
    <name evidence="1" type="ORF">BDR25DRAFT_347474</name>
</gene>
<keyword evidence="2" id="KW-1185">Reference proteome</keyword>
<comment type="caution">
    <text evidence="1">The sequence shown here is derived from an EMBL/GenBank/DDBJ whole genome shotgun (WGS) entry which is preliminary data.</text>
</comment>
<dbReference type="EMBL" id="MU003554">
    <property type="protein sequence ID" value="KAF2463111.1"/>
    <property type="molecule type" value="Genomic_DNA"/>
</dbReference>
<proteinExistence type="predicted"/>
<protein>
    <submittedName>
        <fullName evidence="1">Glycoside hydrolase</fullName>
    </submittedName>
</protein>
<evidence type="ECO:0000313" key="2">
    <source>
        <dbReference type="Proteomes" id="UP000799755"/>
    </source>
</evidence>
<reference evidence="1" key="1">
    <citation type="journal article" date="2020" name="Stud. Mycol.">
        <title>101 Dothideomycetes genomes: a test case for predicting lifestyles and emergence of pathogens.</title>
        <authorList>
            <person name="Haridas S."/>
            <person name="Albert R."/>
            <person name="Binder M."/>
            <person name="Bloem J."/>
            <person name="Labutti K."/>
            <person name="Salamov A."/>
            <person name="Andreopoulos B."/>
            <person name="Baker S."/>
            <person name="Barry K."/>
            <person name="Bills G."/>
            <person name="Bluhm B."/>
            <person name="Cannon C."/>
            <person name="Castanera R."/>
            <person name="Culley D."/>
            <person name="Daum C."/>
            <person name="Ezra D."/>
            <person name="Gonzalez J."/>
            <person name="Henrissat B."/>
            <person name="Kuo A."/>
            <person name="Liang C."/>
            <person name="Lipzen A."/>
            <person name="Lutzoni F."/>
            <person name="Magnuson J."/>
            <person name="Mondo S."/>
            <person name="Nolan M."/>
            <person name="Ohm R."/>
            <person name="Pangilinan J."/>
            <person name="Park H.-J."/>
            <person name="Ramirez L."/>
            <person name="Alfaro M."/>
            <person name="Sun H."/>
            <person name="Tritt A."/>
            <person name="Yoshinaga Y."/>
            <person name="Zwiers L.-H."/>
            <person name="Turgeon B."/>
            <person name="Goodwin S."/>
            <person name="Spatafora J."/>
            <person name="Crous P."/>
            <person name="Grigoriev I."/>
        </authorList>
    </citation>
    <scope>NUCLEOTIDE SEQUENCE</scope>
    <source>
        <strain evidence="1">ATCC 200398</strain>
    </source>
</reference>